<evidence type="ECO:0000313" key="3">
    <source>
        <dbReference type="EMBL" id="WUP50736.1"/>
    </source>
</evidence>
<dbReference type="Gene3D" id="3.30.1050.10">
    <property type="entry name" value="SCP2 sterol-binding domain"/>
    <property type="match status" value="1"/>
</dbReference>
<sequence>MSEPIDRFFDRLPAHAAMVLRGPVQGTLRIDLDVDHRTEHWLVTMTPGAVAVTRESAEADAVWKCELDLFADLVSGRSQSIAAVLRNEATVSGEVSLFLAFRRFFPEAPGARDPRTVGREALDGECDRP</sequence>
<gene>
    <name evidence="2" type="ORF">D7I43_01735</name>
    <name evidence="3" type="ORF">OG994_04265</name>
</gene>
<keyword evidence="5" id="KW-1185">Reference proteome</keyword>
<evidence type="ECO:0000313" key="4">
    <source>
        <dbReference type="Proteomes" id="UP000285744"/>
    </source>
</evidence>
<dbReference type="InterPro" id="IPR003033">
    <property type="entry name" value="SCP2_sterol-bd_dom"/>
</dbReference>
<reference evidence="3" key="2">
    <citation type="submission" date="2022-10" db="EMBL/GenBank/DDBJ databases">
        <title>The complete genomes of actinobacterial strains from the NBC collection.</title>
        <authorList>
            <person name="Joergensen T.S."/>
            <person name="Alvarez Arevalo M."/>
            <person name="Sterndorff E.B."/>
            <person name="Faurdal D."/>
            <person name="Vuksanovic O."/>
            <person name="Mourched A.-S."/>
            <person name="Charusanti P."/>
            <person name="Shaw S."/>
            <person name="Blin K."/>
            <person name="Weber T."/>
        </authorList>
    </citation>
    <scope>NUCLEOTIDE SEQUENCE</scope>
    <source>
        <strain evidence="3">NBC_00256</strain>
    </source>
</reference>
<dbReference type="OrthoDB" id="3402301at2"/>
<dbReference type="AlphaFoldDB" id="A0A420F969"/>
<dbReference type="Pfam" id="PF02036">
    <property type="entry name" value="SCP2"/>
    <property type="match status" value="1"/>
</dbReference>
<dbReference type="Proteomes" id="UP000285744">
    <property type="component" value="Unassembled WGS sequence"/>
</dbReference>
<dbReference type="InterPro" id="IPR036527">
    <property type="entry name" value="SCP2_sterol-bd_dom_sf"/>
</dbReference>
<dbReference type="RefSeq" id="WP_120326705.1">
    <property type="nucleotide sequence ID" value="NZ_CP108084.1"/>
</dbReference>
<feature type="domain" description="SCP2" evidence="1">
    <location>
        <begin position="17"/>
        <end position="105"/>
    </location>
</feature>
<accession>A0A420F969</accession>
<organism evidence="2 4">
    <name type="scientific">Micromonospora globbae</name>
    <dbReference type="NCBI Taxonomy" id="1894969"/>
    <lineage>
        <taxon>Bacteria</taxon>
        <taxon>Bacillati</taxon>
        <taxon>Actinomycetota</taxon>
        <taxon>Actinomycetes</taxon>
        <taxon>Micromonosporales</taxon>
        <taxon>Micromonosporaceae</taxon>
        <taxon>Micromonospora</taxon>
    </lineage>
</organism>
<evidence type="ECO:0000259" key="1">
    <source>
        <dbReference type="Pfam" id="PF02036"/>
    </source>
</evidence>
<dbReference type="Proteomes" id="UP001432190">
    <property type="component" value="Chromosome"/>
</dbReference>
<dbReference type="EMBL" id="CP108084">
    <property type="protein sequence ID" value="WUP50736.1"/>
    <property type="molecule type" value="Genomic_DNA"/>
</dbReference>
<dbReference type="SUPFAM" id="SSF55718">
    <property type="entry name" value="SCP-like"/>
    <property type="match status" value="1"/>
</dbReference>
<evidence type="ECO:0000313" key="5">
    <source>
        <dbReference type="Proteomes" id="UP001432190"/>
    </source>
</evidence>
<proteinExistence type="predicted"/>
<name>A0A420F969_9ACTN</name>
<evidence type="ECO:0000313" key="2">
    <source>
        <dbReference type="EMBL" id="RKF29465.1"/>
    </source>
</evidence>
<protein>
    <submittedName>
        <fullName evidence="3">SCP2 sterol-binding domain-containing protein</fullName>
    </submittedName>
</protein>
<reference evidence="2 4" key="1">
    <citation type="journal article" date="2018" name="Int. J. Syst. Evol. Microbiol.">
        <title>Micromonospora globbae sp. nov., an endophytic actinomycete isolated from roots of Globba winitii C. H. Wright.</title>
        <authorList>
            <person name="Kuncharoen N."/>
            <person name="Pittayakhajonwut P."/>
            <person name="Tanasupawat S."/>
        </authorList>
    </citation>
    <scope>NUCLEOTIDE SEQUENCE [LARGE SCALE GENOMIC DNA]</scope>
    <source>
        <strain evidence="2 4">WPS1-2</strain>
    </source>
</reference>
<dbReference type="EMBL" id="RAQQ01000001">
    <property type="protein sequence ID" value="RKF29465.1"/>
    <property type="molecule type" value="Genomic_DNA"/>
</dbReference>